<evidence type="ECO:0000313" key="1">
    <source>
        <dbReference type="EMBL" id="RZC80271.1"/>
    </source>
</evidence>
<reference evidence="1 2" key="1">
    <citation type="journal article" date="2018" name="Science">
        <title>The opium poppy genome and morphinan production.</title>
        <authorList>
            <person name="Guo L."/>
            <person name="Winzer T."/>
            <person name="Yang X."/>
            <person name="Li Y."/>
            <person name="Ning Z."/>
            <person name="He Z."/>
            <person name="Teodor R."/>
            <person name="Lu Y."/>
            <person name="Bowser T.A."/>
            <person name="Graham I.A."/>
            <person name="Ye K."/>
        </authorList>
    </citation>
    <scope>NUCLEOTIDE SEQUENCE [LARGE SCALE GENOMIC DNA]</scope>
    <source>
        <strain evidence="2">cv. HN1</strain>
        <tissue evidence="1">Leaves</tissue>
    </source>
</reference>
<sequence length="104" mass="12141">MEINDQGIVYMPFIKLGKHNSKVDKSVTMILQKTQMHARLGKGHVKFIYRKIGEGHVYSIRRFNVAKPTTGYRIVSSNYVRKYVMESLKRHEYRAKRLSSKIGP</sequence>
<dbReference type="AlphaFoldDB" id="A0A4Y7L7B1"/>
<name>A0A4Y7L7B1_PAPSO</name>
<dbReference type="Proteomes" id="UP000316621">
    <property type="component" value="Chromosome 10"/>
</dbReference>
<keyword evidence="2" id="KW-1185">Reference proteome</keyword>
<organism evidence="1 2">
    <name type="scientific">Papaver somniferum</name>
    <name type="common">Opium poppy</name>
    <dbReference type="NCBI Taxonomy" id="3469"/>
    <lineage>
        <taxon>Eukaryota</taxon>
        <taxon>Viridiplantae</taxon>
        <taxon>Streptophyta</taxon>
        <taxon>Embryophyta</taxon>
        <taxon>Tracheophyta</taxon>
        <taxon>Spermatophyta</taxon>
        <taxon>Magnoliopsida</taxon>
        <taxon>Ranunculales</taxon>
        <taxon>Papaveraceae</taxon>
        <taxon>Papaveroideae</taxon>
        <taxon>Papaver</taxon>
    </lineage>
</organism>
<evidence type="ECO:0000313" key="2">
    <source>
        <dbReference type="Proteomes" id="UP000316621"/>
    </source>
</evidence>
<gene>
    <name evidence="1" type="ORF">C5167_042849</name>
</gene>
<protein>
    <submittedName>
        <fullName evidence="1">Uncharacterized protein</fullName>
    </submittedName>
</protein>
<dbReference type="Gramene" id="RZC80271">
    <property type="protein sequence ID" value="RZC80271"/>
    <property type="gene ID" value="C5167_042849"/>
</dbReference>
<accession>A0A4Y7L7B1</accession>
<proteinExistence type="predicted"/>
<dbReference type="EMBL" id="CM010724">
    <property type="protein sequence ID" value="RZC80271.1"/>
    <property type="molecule type" value="Genomic_DNA"/>
</dbReference>